<feature type="transmembrane region" description="Helical" evidence="7">
    <location>
        <begin position="229"/>
        <end position="252"/>
    </location>
</feature>
<evidence type="ECO:0000256" key="7">
    <source>
        <dbReference type="RuleBase" id="RU363032"/>
    </source>
</evidence>
<evidence type="ECO:0000313" key="9">
    <source>
        <dbReference type="EMBL" id="GAA0353870.1"/>
    </source>
</evidence>
<keyword evidence="6 7" id="KW-0472">Membrane</keyword>
<keyword evidence="10" id="KW-1185">Reference proteome</keyword>
<evidence type="ECO:0000256" key="1">
    <source>
        <dbReference type="ARBA" id="ARBA00004651"/>
    </source>
</evidence>
<feature type="transmembrane region" description="Helical" evidence="7">
    <location>
        <begin position="296"/>
        <end position="316"/>
    </location>
</feature>
<keyword evidence="5 7" id="KW-1133">Transmembrane helix</keyword>
<dbReference type="Pfam" id="PF00528">
    <property type="entry name" value="BPD_transp_1"/>
    <property type="match status" value="1"/>
</dbReference>
<evidence type="ECO:0000259" key="8">
    <source>
        <dbReference type="PROSITE" id="PS50928"/>
    </source>
</evidence>
<dbReference type="InterPro" id="IPR000515">
    <property type="entry name" value="MetI-like"/>
</dbReference>
<feature type="domain" description="ABC transmembrane type-1" evidence="8">
    <location>
        <begin position="100"/>
        <end position="315"/>
    </location>
</feature>
<name>A0ABP3GVY2_9LACT</name>
<feature type="transmembrane region" description="Helical" evidence="7">
    <location>
        <begin position="35"/>
        <end position="61"/>
    </location>
</feature>
<keyword evidence="4 7" id="KW-0812">Transmembrane</keyword>
<dbReference type="PANTHER" id="PTHR43744:SF6">
    <property type="entry name" value="ABC TRANSPORTER PERMEASE PROTEIN YESQ-RELATED"/>
    <property type="match status" value="1"/>
</dbReference>
<keyword evidence="2 7" id="KW-0813">Transport</keyword>
<gene>
    <name evidence="9" type="ORF">GCM10008932_03650</name>
</gene>
<dbReference type="Gene3D" id="1.10.3720.10">
    <property type="entry name" value="MetI-like"/>
    <property type="match status" value="1"/>
</dbReference>
<accession>A0ABP3GVY2</accession>
<proteinExistence type="inferred from homology"/>
<evidence type="ECO:0000256" key="5">
    <source>
        <dbReference type="ARBA" id="ARBA00022989"/>
    </source>
</evidence>
<dbReference type="SUPFAM" id="SSF161098">
    <property type="entry name" value="MetI-like"/>
    <property type="match status" value="1"/>
</dbReference>
<evidence type="ECO:0000256" key="2">
    <source>
        <dbReference type="ARBA" id="ARBA00022448"/>
    </source>
</evidence>
<organism evidence="9 10">
    <name type="scientific">Alkalibacterium iburiense</name>
    <dbReference type="NCBI Taxonomy" id="290589"/>
    <lineage>
        <taxon>Bacteria</taxon>
        <taxon>Bacillati</taxon>
        <taxon>Bacillota</taxon>
        <taxon>Bacilli</taxon>
        <taxon>Lactobacillales</taxon>
        <taxon>Carnobacteriaceae</taxon>
        <taxon>Alkalibacterium</taxon>
    </lineage>
</organism>
<evidence type="ECO:0000256" key="4">
    <source>
        <dbReference type="ARBA" id="ARBA00022692"/>
    </source>
</evidence>
<dbReference type="RefSeq" id="WP_343753417.1">
    <property type="nucleotide sequence ID" value="NZ_BAAACW010000021.1"/>
</dbReference>
<feature type="transmembrane region" description="Helical" evidence="7">
    <location>
        <begin position="135"/>
        <end position="159"/>
    </location>
</feature>
<reference evidence="10" key="1">
    <citation type="journal article" date="2019" name="Int. J. Syst. Evol. Microbiol.">
        <title>The Global Catalogue of Microorganisms (GCM) 10K type strain sequencing project: providing services to taxonomists for standard genome sequencing and annotation.</title>
        <authorList>
            <consortium name="The Broad Institute Genomics Platform"/>
            <consortium name="The Broad Institute Genome Sequencing Center for Infectious Disease"/>
            <person name="Wu L."/>
            <person name="Ma J."/>
        </authorList>
    </citation>
    <scope>NUCLEOTIDE SEQUENCE [LARGE SCALE GENOMIC DNA]</scope>
    <source>
        <strain evidence="10">JCM 12662</strain>
    </source>
</reference>
<evidence type="ECO:0000256" key="3">
    <source>
        <dbReference type="ARBA" id="ARBA00022475"/>
    </source>
</evidence>
<dbReference type="InterPro" id="IPR035906">
    <property type="entry name" value="MetI-like_sf"/>
</dbReference>
<evidence type="ECO:0000256" key="6">
    <source>
        <dbReference type="ARBA" id="ARBA00023136"/>
    </source>
</evidence>
<comment type="caution">
    <text evidence="9">The sequence shown here is derived from an EMBL/GenBank/DDBJ whole genome shotgun (WGS) entry which is preliminary data.</text>
</comment>
<sequence>MESTVKDNQKKANRISVIKGNENLERLVKKKATRILLGIFKWLVLIGVAYIVLSPLINIFASSFFSASDMYNPAVFLLPMEATLDAYRSAFLRMDYWSTLAQTAVYTLTLTIIQVFITSMVGYGFARFDFPFKKILFACVILTIVIPTHTIMIPLYMLFRNFDPFGVLSLFANGPQNWLGSTRPVYLMTLFGSGLRSGLFIYIFNQFFRGLPKEIEEAAFIDGAGAFYTYFRVMIPNAIPSIVTVTVFSVVWQYNDTFYPRLFALNSGSLMSMRISTLQSTVAFLDEIKDPVVQQIYLHAGIVLVLIPVVVFYILLQRQFIEGIERSGIVG</sequence>
<protein>
    <submittedName>
        <fullName evidence="9">Carbohydrate ABC transporter permease</fullName>
    </submittedName>
</protein>
<comment type="subcellular location">
    <subcellularLocation>
        <location evidence="1 7">Cell membrane</location>
        <topology evidence="1 7">Multi-pass membrane protein</topology>
    </subcellularLocation>
</comment>
<dbReference type="PROSITE" id="PS50928">
    <property type="entry name" value="ABC_TM1"/>
    <property type="match status" value="1"/>
</dbReference>
<dbReference type="EMBL" id="BAAACW010000021">
    <property type="protein sequence ID" value="GAA0353870.1"/>
    <property type="molecule type" value="Genomic_DNA"/>
</dbReference>
<evidence type="ECO:0000313" key="10">
    <source>
        <dbReference type="Proteomes" id="UP001501166"/>
    </source>
</evidence>
<dbReference type="PANTHER" id="PTHR43744">
    <property type="entry name" value="ABC TRANSPORTER PERMEASE PROTEIN MG189-RELATED-RELATED"/>
    <property type="match status" value="1"/>
</dbReference>
<comment type="similarity">
    <text evidence="7">Belongs to the binding-protein-dependent transport system permease family.</text>
</comment>
<feature type="transmembrane region" description="Helical" evidence="7">
    <location>
        <begin position="185"/>
        <end position="208"/>
    </location>
</feature>
<dbReference type="CDD" id="cd06261">
    <property type="entry name" value="TM_PBP2"/>
    <property type="match status" value="1"/>
</dbReference>
<dbReference type="Proteomes" id="UP001501166">
    <property type="component" value="Unassembled WGS sequence"/>
</dbReference>
<keyword evidence="3" id="KW-1003">Cell membrane</keyword>
<feature type="transmembrane region" description="Helical" evidence="7">
    <location>
        <begin position="104"/>
        <end position="123"/>
    </location>
</feature>